<dbReference type="RefSeq" id="WP_343050412.1">
    <property type="nucleotide sequence ID" value="NZ_BAABFH010000001.1"/>
</dbReference>
<dbReference type="InterPro" id="IPR027417">
    <property type="entry name" value="P-loop_NTPase"/>
</dbReference>
<dbReference type="EMBL" id="JACCFJ010000001">
    <property type="protein sequence ID" value="NYI86568.1"/>
    <property type="molecule type" value="Genomic_DNA"/>
</dbReference>
<organism evidence="2 3">
    <name type="scientific">Saccharopolyspora hordei</name>
    <dbReference type="NCBI Taxonomy" id="1838"/>
    <lineage>
        <taxon>Bacteria</taxon>
        <taxon>Bacillati</taxon>
        <taxon>Actinomycetota</taxon>
        <taxon>Actinomycetes</taxon>
        <taxon>Pseudonocardiales</taxon>
        <taxon>Pseudonocardiaceae</taxon>
        <taxon>Saccharopolyspora</taxon>
    </lineage>
</organism>
<sequence>MASSYVLQQMDGVPLPFIESLNGHADRPDLAVMLLTDAAEAAARVAARGAHDRFQAGISTSRIEARMYRDAASYLAGRGVPVLTIDTTRRDPRGVVEQVAERIAERITENTQGASGQEATAYAAACPGALPVWCAPGMAADHEHEDRPPCPIATSSMSTFS</sequence>
<dbReference type="GO" id="GO:0016301">
    <property type="term" value="F:kinase activity"/>
    <property type="evidence" value="ECO:0007669"/>
    <property type="project" value="UniProtKB-KW"/>
</dbReference>
<dbReference type="Proteomes" id="UP000587002">
    <property type="component" value="Unassembled WGS sequence"/>
</dbReference>
<evidence type="ECO:0000313" key="3">
    <source>
        <dbReference type="Proteomes" id="UP000587002"/>
    </source>
</evidence>
<evidence type="ECO:0000256" key="1">
    <source>
        <dbReference type="SAM" id="MobiDB-lite"/>
    </source>
</evidence>
<feature type="region of interest" description="Disordered" evidence="1">
    <location>
        <begin position="142"/>
        <end position="161"/>
    </location>
</feature>
<accession>A0A853AVA2</accession>
<evidence type="ECO:0000313" key="2">
    <source>
        <dbReference type="EMBL" id="NYI86568.1"/>
    </source>
</evidence>
<protein>
    <submittedName>
        <fullName evidence="2">Thymidylate kinase</fullName>
    </submittedName>
</protein>
<keyword evidence="2" id="KW-0808">Transferase</keyword>
<dbReference type="SUPFAM" id="SSF52540">
    <property type="entry name" value="P-loop containing nucleoside triphosphate hydrolases"/>
    <property type="match status" value="1"/>
</dbReference>
<keyword evidence="2" id="KW-0418">Kinase</keyword>
<proteinExistence type="predicted"/>
<name>A0A853AVA2_9PSEU</name>
<gene>
    <name evidence="2" type="ORF">HNR68_005198</name>
</gene>
<keyword evidence="3" id="KW-1185">Reference proteome</keyword>
<dbReference type="AlphaFoldDB" id="A0A853AVA2"/>
<dbReference type="Gene3D" id="3.40.50.300">
    <property type="entry name" value="P-loop containing nucleotide triphosphate hydrolases"/>
    <property type="match status" value="1"/>
</dbReference>
<reference evidence="2 3" key="1">
    <citation type="submission" date="2020-07" db="EMBL/GenBank/DDBJ databases">
        <title>Sequencing the genomes of 1000 actinobacteria strains.</title>
        <authorList>
            <person name="Klenk H.-P."/>
        </authorList>
    </citation>
    <scope>NUCLEOTIDE SEQUENCE [LARGE SCALE GENOMIC DNA]</scope>
    <source>
        <strain evidence="2 3">DSM 44065</strain>
    </source>
</reference>
<comment type="caution">
    <text evidence="2">The sequence shown here is derived from an EMBL/GenBank/DDBJ whole genome shotgun (WGS) entry which is preliminary data.</text>
</comment>